<feature type="non-terminal residue" evidence="3">
    <location>
        <position position="1"/>
    </location>
</feature>
<dbReference type="InParanoid" id="A0A0P0V1Y0"/>
<name>A0A0P0V1Y0_ORYSJ</name>
<organism evidence="3 4">
    <name type="scientific">Oryza sativa subsp. japonica</name>
    <name type="common">Rice</name>
    <dbReference type="NCBI Taxonomy" id="39947"/>
    <lineage>
        <taxon>Eukaryota</taxon>
        <taxon>Viridiplantae</taxon>
        <taxon>Streptophyta</taxon>
        <taxon>Embryophyta</taxon>
        <taxon>Tracheophyta</taxon>
        <taxon>Spermatophyta</taxon>
        <taxon>Magnoliopsida</taxon>
        <taxon>Liliopsida</taxon>
        <taxon>Poales</taxon>
        <taxon>Poaceae</taxon>
        <taxon>BOP clade</taxon>
        <taxon>Oryzoideae</taxon>
        <taxon>Oryzeae</taxon>
        <taxon>Oryzinae</taxon>
        <taxon>Oryza</taxon>
        <taxon>Oryza sativa</taxon>
    </lineage>
</organism>
<reference evidence="3 4" key="2">
    <citation type="journal article" date="2013" name="Plant Cell Physiol.">
        <title>Rice Annotation Project Database (RAP-DB): an integrative and interactive database for rice genomics.</title>
        <authorList>
            <person name="Sakai H."/>
            <person name="Lee S.S."/>
            <person name="Tanaka T."/>
            <person name="Numa H."/>
            <person name="Kim J."/>
            <person name="Kawahara Y."/>
            <person name="Wakimoto H."/>
            <person name="Yang C.C."/>
            <person name="Iwamoto M."/>
            <person name="Abe T."/>
            <person name="Yamada Y."/>
            <person name="Muto A."/>
            <person name="Inokuchi H."/>
            <person name="Ikemura T."/>
            <person name="Matsumoto T."/>
            <person name="Sasaki T."/>
            <person name="Itoh T."/>
        </authorList>
    </citation>
    <scope>NUCLEOTIDE SEQUENCE [LARGE SCALE GENOMIC DNA]</scope>
    <source>
        <strain evidence="4">cv. Nipponbare</strain>
    </source>
</reference>
<reference evidence="3 4" key="3">
    <citation type="journal article" date="2013" name="Rice">
        <title>Improvement of the Oryza sativa Nipponbare reference genome using next generation sequence and optical map data.</title>
        <authorList>
            <person name="Kawahara Y."/>
            <person name="de la Bastide M."/>
            <person name="Hamilton J.P."/>
            <person name="Kanamori H."/>
            <person name="McCombie W.R."/>
            <person name="Ouyang S."/>
            <person name="Schwartz D.C."/>
            <person name="Tanaka T."/>
            <person name="Wu J."/>
            <person name="Zhou S."/>
            <person name="Childs K.L."/>
            <person name="Davidson R.M."/>
            <person name="Lin H."/>
            <person name="Quesada-Ocampo L."/>
            <person name="Vaillancourt B."/>
            <person name="Sakai H."/>
            <person name="Lee S.S."/>
            <person name="Kim J."/>
            <person name="Numa H."/>
            <person name="Itoh T."/>
            <person name="Buell C.R."/>
            <person name="Matsumoto T."/>
        </authorList>
    </citation>
    <scope>NUCLEOTIDE SEQUENCE [LARGE SCALE GENOMIC DNA]</scope>
    <source>
        <strain evidence="4">cv. Nipponbare</strain>
    </source>
</reference>
<feature type="compositionally biased region" description="Basic and acidic residues" evidence="1">
    <location>
        <begin position="48"/>
        <end position="67"/>
    </location>
</feature>
<dbReference type="AlphaFoldDB" id="A0A0P0V1Y0"/>
<feature type="signal peptide" evidence="2">
    <location>
        <begin position="1"/>
        <end position="18"/>
    </location>
</feature>
<dbReference type="EMBL" id="AP014957">
    <property type="protein sequence ID" value="BAS71642.1"/>
    <property type="molecule type" value="Genomic_DNA"/>
</dbReference>
<dbReference type="Proteomes" id="UP000059680">
    <property type="component" value="Chromosome 1"/>
</dbReference>
<gene>
    <name evidence="3" type="ordered locus">Os01g0288700</name>
    <name evidence="3" type="ORF">OSNPB_010288700</name>
</gene>
<protein>
    <submittedName>
        <fullName evidence="3">Os01g0288700 protein</fullName>
    </submittedName>
</protein>
<reference evidence="4" key="1">
    <citation type="journal article" date="2005" name="Nature">
        <title>The map-based sequence of the rice genome.</title>
        <authorList>
            <consortium name="International rice genome sequencing project (IRGSP)"/>
            <person name="Matsumoto T."/>
            <person name="Wu J."/>
            <person name="Kanamori H."/>
            <person name="Katayose Y."/>
            <person name="Fujisawa M."/>
            <person name="Namiki N."/>
            <person name="Mizuno H."/>
            <person name="Yamamoto K."/>
            <person name="Antonio B.A."/>
            <person name="Baba T."/>
            <person name="Sakata K."/>
            <person name="Nagamura Y."/>
            <person name="Aoki H."/>
            <person name="Arikawa K."/>
            <person name="Arita K."/>
            <person name="Bito T."/>
            <person name="Chiden Y."/>
            <person name="Fujitsuka N."/>
            <person name="Fukunaka R."/>
            <person name="Hamada M."/>
            <person name="Harada C."/>
            <person name="Hayashi A."/>
            <person name="Hijishita S."/>
            <person name="Honda M."/>
            <person name="Hosokawa S."/>
            <person name="Ichikawa Y."/>
            <person name="Idonuma A."/>
            <person name="Iijima M."/>
            <person name="Ikeda M."/>
            <person name="Ikeno M."/>
            <person name="Ito K."/>
            <person name="Ito S."/>
            <person name="Ito T."/>
            <person name="Ito Y."/>
            <person name="Ito Y."/>
            <person name="Iwabuchi A."/>
            <person name="Kamiya K."/>
            <person name="Karasawa W."/>
            <person name="Kurita K."/>
            <person name="Katagiri S."/>
            <person name="Kikuta A."/>
            <person name="Kobayashi H."/>
            <person name="Kobayashi N."/>
            <person name="Machita K."/>
            <person name="Maehara T."/>
            <person name="Masukawa M."/>
            <person name="Mizubayashi T."/>
            <person name="Mukai Y."/>
            <person name="Nagasaki H."/>
            <person name="Nagata Y."/>
            <person name="Naito S."/>
            <person name="Nakashima M."/>
            <person name="Nakama Y."/>
            <person name="Nakamichi Y."/>
            <person name="Nakamura M."/>
            <person name="Meguro A."/>
            <person name="Negishi M."/>
            <person name="Ohta I."/>
            <person name="Ohta T."/>
            <person name="Okamoto M."/>
            <person name="Ono N."/>
            <person name="Saji S."/>
            <person name="Sakaguchi M."/>
            <person name="Sakai K."/>
            <person name="Shibata M."/>
            <person name="Shimokawa T."/>
            <person name="Song J."/>
            <person name="Takazaki Y."/>
            <person name="Terasawa K."/>
            <person name="Tsugane M."/>
            <person name="Tsuji K."/>
            <person name="Ueda S."/>
            <person name="Waki K."/>
            <person name="Yamagata H."/>
            <person name="Yamamoto M."/>
            <person name="Yamamoto S."/>
            <person name="Yamane H."/>
            <person name="Yoshiki S."/>
            <person name="Yoshihara R."/>
            <person name="Yukawa K."/>
            <person name="Zhong H."/>
            <person name="Yano M."/>
            <person name="Yuan Q."/>
            <person name="Ouyang S."/>
            <person name="Liu J."/>
            <person name="Jones K.M."/>
            <person name="Gansberger K."/>
            <person name="Moffat K."/>
            <person name="Hill J."/>
            <person name="Bera J."/>
            <person name="Fadrosh D."/>
            <person name="Jin S."/>
            <person name="Johri S."/>
            <person name="Kim M."/>
            <person name="Overton L."/>
            <person name="Reardon M."/>
            <person name="Tsitrin T."/>
            <person name="Vuong H."/>
            <person name="Weaver B."/>
            <person name="Ciecko A."/>
            <person name="Tallon L."/>
            <person name="Jackson J."/>
            <person name="Pai G."/>
            <person name="Aken S.V."/>
            <person name="Utterback T."/>
            <person name="Reidmuller S."/>
            <person name="Feldblyum T."/>
            <person name="Hsiao J."/>
            <person name="Zismann V."/>
            <person name="Iobst S."/>
            <person name="de Vazeille A.R."/>
            <person name="Buell C.R."/>
            <person name="Ying K."/>
            <person name="Li Y."/>
            <person name="Lu T."/>
            <person name="Huang Y."/>
            <person name="Zhao Q."/>
            <person name="Feng Q."/>
            <person name="Zhang L."/>
            <person name="Zhu J."/>
            <person name="Weng Q."/>
            <person name="Mu J."/>
            <person name="Lu Y."/>
            <person name="Fan D."/>
            <person name="Liu Y."/>
            <person name="Guan J."/>
            <person name="Zhang Y."/>
            <person name="Yu S."/>
            <person name="Liu X."/>
            <person name="Zhang Y."/>
            <person name="Hong G."/>
            <person name="Han B."/>
            <person name="Choisne N."/>
            <person name="Demange N."/>
            <person name="Orjeda G."/>
            <person name="Samain S."/>
            <person name="Cattolico L."/>
            <person name="Pelletier E."/>
            <person name="Couloux A."/>
            <person name="Segurens B."/>
            <person name="Wincker P."/>
            <person name="D'Hont A."/>
            <person name="Scarpelli C."/>
            <person name="Weissenbach J."/>
            <person name="Salanoubat M."/>
            <person name="Quetier F."/>
            <person name="Yu Y."/>
            <person name="Kim H.R."/>
            <person name="Rambo T."/>
            <person name="Currie J."/>
            <person name="Collura K."/>
            <person name="Luo M."/>
            <person name="Yang T."/>
            <person name="Ammiraju J.S.S."/>
            <person name="Engler F."/>
            <person name="Soderlund C."/>
            <person name="Wing R.A."/>
            <person name="Palmer L.E."/>
            <person name="de la Bastide M."/>
            <person name="Spiegel L."/>
            <person name="Nascimento L."/>
            <person name="Zutavern T."/>
            <person name="O'Shaughnessy A."/>
            <person name="Dike S."/>
            <person name="Dedhia N."/>
            <person name="Preston R."/>
            <person name="Balija V."/>
            <person name="McCombie W.R."/>
            <person name="Chow T."/>
            <person name="Chen H."/>
            <person name="Chung M."/>
            <person name="Chen C."/>
            <person name="Shaw J."/>
            <person name="Wu H."/>
            <person name="Hsiao K."/>
            <person name="Chao Y."/>
            <person name="Chu M."/>
            <person name="Cheng C."/>
            <person name="Hour A."/>
            <person name="Lee P."/>
            <person name="Lin S."/>
            <person name="Lin Y."/>
            <person name="Liou J."/>
            <person name="Liu S."/>
            <person name="Hsing Y."/>
            <person name="Raghuvanshi S."/>
            <person name="Mohanty A."/>
            <person name="Bharti A.K."/>
            <person name="Gaur A."/>
            <person name="Gupta V."/>
            <person name="Kumar D."/>
            <person name="Ravi V."/>
            <person name="Vij S."/>
            <person name="Kapur A."/>
            <person name="Khurana P."/>
            <person name="Khurana P."/>
            <person name="Khurana J.P."/>
            <person name="Tyagi A.K."/>
            <person name="Gaikwad K."/>
            <person name="Singh A."/>
            <person name="Dalal V."/>
            <person name="Srivastava S."/>
            <person name="Dixit A."/>
            <person name="Pal A.K."/>
            <person name="Ghazi I.A."/>
            <person name="Yadav M."/>
            <person name="Pandit A."/>
            <person name="Bhargava A."/>
            <person name="Sureshbabu K."/>
            <person name="Batra K."/>
            <person name="Sharma T.R."/>
            <person name="Mohapatra T."/>
            <person name="Singh N.K."/>
            <person name="Messing J."/>
            <person name="Nelson A.B."/>
            <person name="Fuks G."/>
            <person name="Kavchok S."/>
            <person name="Keizer G."/>
            <person name="Linton E."/>
            <person name="Llaca V."/>
            <person name="Song R."/>
            <person name="Tanyolac B."/>
            <person name="Young S."/>
            <person name="Ho-Il K."/>
            <person name="Hahn J.H."/>
            <person name="Sangsakoo G."/>
            <person name="Vanavichit A."/>
            <person name="de Mattos Luiz.A.T."/>
            <person name="Zimmer P.D."/>
            <person name="Malone G."/>
            <person name="Dellagostin O."/>
            <person name="de Oliveira A.C."/>
            <person name="Bevan M."/>
            <person name="Bancroft I."/>
            <person name="Minx P."/>
            <person name="Cordum H."/>
            <person name="Wilson R."/>
            <person name="Cheng Z."/>
            <person name="Jin W."/>
            <person name="Jiang J."/>
            <person name="Leong S.A."/>
            <person name="Iwama H."/>
            <person name="Gojobori T."/>
            <person name="Itoh T."/>
            <person name="Niimura Y."/>
            <person name="Fujii Y."/>
            <person name="Habara T."/>
            <person name="Sakai H."/>
            <person name="Sato Y."/>
            <person name="Wilson G."/>
            <person name="Kumar K."/>
            <person name="McCouch S."/>
            <person name="Juretic N."/>
            <person name="Hoen D."/>
            <person name="Wright S."/>
            <person name="Bruskiewich R."/>
            <person name="Bureau T."/>
            <person name="Miyao A."/>
            <person name="Hirochika H."/>
            <person name="Nishikawa T."/>
            <person name="Kadowaki K."/>
            <person name="Sugiura M."/>
            <person name="Burr B."/>
            <person name="Sasaki T."/>
        </authorList>
    </citation>
    <scope>NUCLEOTIDE SEQUENCE [LARGE SCALE GENOMIC DNA]</scope>
    <source>
        <strain evidence="4">cv. Nipponbare</strain>
    </source>
</reference>
<keyword evidence="4" id="KW-1185">Reference proteome</keyword>
<feature type="region of interest" description="Disordered" evidence="1">
    <location>
        <begin position="44"/>
        <end position="78"/>
    </location>
</feature>
<sequence length="78" mass="9156">LSFPLLLILLHPPHPLSALSRALPNPHRAVAAAWRHPPLRQIWQEGRPQGRDNGRELVAKEKTEQKPRRWIHSLRKQW</sequence>
<dbReference type="Gramene" id="Os01t0288700-01">
    <property type="protein sequence ID" value="Os01t0288700-01"/>
    <property type="gene ID" value="Os01g0288700"/>
</dbReference>
<feature type="chain" id="PRO_5006056161" evidence="2">
    <location>
        <begin position="19"/>
        <end position="78"/>
    </location>
</feature>
<evidence type="ECO:0000256" key="2">
    <source>
        <dbReference type="SAM" id="SignalP"/>
    </source>
</evidence>
<evidence type="ECO:0000313" key="3">
    <source>
        <dbReference type="EMBL" id="BAS71642.1"/>
    </source>
</evidence>
<evidence type="ECO:0000313" key="4">
    <source>
        <dbReference type="Proteomes" id="UP000059680"/>
    </source>
</evidence>
<keyword evidence="2" id="KW-0732">Signal</keyword>
<dbReference type="PaxDb" id="39947-A0A0P0V1Y0"/>
<accession>A0A0P0V1Y0</accession>
<evidence type="ECO:0000256" key="1">
    <source>
        <dbReference type="SAM" id="MobiDB-lite"/>
    </source>
</evidence>
<feature type="compositionally biased region" description="Basic residues" evidence="1">
    <location>
        <begin position="68"/>
        <end position="78"/>
    </location>
</feature>
<proteinExistence type="predicted"/>